<feature type="transmembrane region" description="Helical" evidence="8">
    <location>
        <begin position="84"/>
        <end position="103"/>
    </location>
</feature>
<evidence type="ECO:0000256" key="1">
    <source>
        <dbReference type="ARBA" id="ARBA00004651"/>
    </source>
</evidence>
<feature type="transmembrane region" description="Helical" evidence="8">
    <location>
        <begin position="109"/>
        <end position="127"/>
    </location>
</feature>
<keyword evidence="4" id="KW-1003">Cell membrane</keyword>
<comment type="caution">
    <text evidence="9">The sequence shown here is derived from an EMBL/GenBank/DDBJ whole genome shotgun (WGS) entry which is preliminary data.</text>
</comment>
<keyword evidence="6 8" id="KW-1133">Transmembrane helix</keyword>
<evidence type="ECO:0000256" key="2">
    <source>
        <dbReference type="ARBA" id="ARBA00007935"/>
    </source>
</evidence>
<evidence type="ECO:0000256" key="4">
    <source>
        <dbReference type="ARBA" id="ARBA00022475"/>
    </source>
</evidence>
<dbReference type="EMBL" id="SBIP01000001">
    <property type="protein sequence ID" value="RWX80942.1"/>
    <property type="molecule type" value="Genomic_DNA"/>
</dbReference>
<dbReference type="OrthoDB" id="9055647at2"/>
<dbReference type="GO" id="GO:0005886">
    <property type="term" value="C:plasma membrane"/>
    <property type="evidence" value="ECO:0007669"/>
    <property type="project" value="UniProtKB-SubCell"/>
</dbReference>
<sequence length="325" mass="32867">MRGRLLLPVMLVTAILLSLMVGQVFVTPADLWTGLWKGTGSGALTLRVLRGPAAFTAAGAGAVLGASGTVFQVLLRNPLAAPDVMGFMSGAGLAVVTAVAFGILLPLPLLAAAGGLLAAVVVALLSFRGAGVQSSLTLILVGIGVGFFAVAASSFLITRMPPQEAADAQRWLSGSLAARSWWHVLQVWGLGSLLFLVLALQVRTMALLELGDELAAGLGARVGRARYGLIGTGVLLAATGVAVAGPIPFVAMMAGPLGMRVAGVTQPGSRLAVAAVTGAIVTILADVVARSVVPGLQLPVGVMTGILGAPYLLWLLMKEAEAGEL</sequence>
<dbReference type="Pfam" id="PF01032">
    <property type="entry name" value="FecCD"/>
    <property type="match status" value="1"/>
</dbReference>
<dbReference type="Proteomes" id="UP000287687">
    <property type="component" value="Unassembled WGS sequence"/>
</dbReference>
<dbReference type="AlphaFoldDB" id="A0A444LKV6"/>
<feature type="transmembrane region" description="Helical" evidence="8">
    <location>
        <begin position="180"/>
        <end position="200"/>
    </location>
</feature>
<feature type="transmembrane region" description="Helical" evidence="8">
    <location>
        <begin position="271"/>
        <end position="289"/>
    </location>
</feature>
<evidence type="ECO:0000256" key="6">
    <source>
        <dbReference type="ARBA" id="ARBA00022989"/>
    </source>
</evidence>
<dbReference type="InterPro" id="IPR037294">
    <property type="entry name" value="ABC_BtuC-like"/>
</dbReference>
<evidence type="ECO:0000313" key="10">
    <source>
        <dbReference type="Proteomes" id="UP000287687"/>
    </source>
</evidence>
<evidence type="ECO:0000313" key="9">
    <source>
        <dbReference type="EMBL" id="RWX80942.1"/>
    </source>
</evidence>
<dbReference type="GO" id="GO:0033214">
    <property type="term" value="P:siderophore-iron import into cell"/>
    <property type="evidence" value="ECO:0007669"/>
    <property type="project" value="TreeGrafter"/>
</dbReference>
<organism evidence="9 10">
    <name type="scientific">Neorhizobium lilium</name>
    <dbReference type="NCBI Taxonomy" id="2503024"/>
    <lineage>
        <taxon>Bacteria</taxon>
        <taxon>Pseudomonadati</taxon>
        <taxon>Pseudomonadota</taxon>
        <taxon>Alphaproteobacteria</taxon>
        <taxon>Hyphomicrobiales</taxon>
        <taxon>Rhizobiaceae</taxon>
        <taxon>Rhizobium/Agrobacterium group</taxon>
        <taxon>Neorhizobium</taxon>
    </lineage>
</organism>
<dbReference type="CDD" id="cd06550">
    <property type="entry name" value="TM_ABC_iron-siderophores_like"/>
    <property type="match status" value="1"/>
</dbReference>
<dbReference type="PANTHER" id="PTHR30472">
    <property type="entry name" value="FERRIC ENTEROBACTIN TRANSPORT SYSTEM PERMEASE PROTEIN"/>
    <property type="match status" value="1"/>
</dbReference>
<dbReference type="SUPFAM" id="SSF81345">
    <property type="entry name" value="ABC transporter involved in vitamin B12 uptake, BtuC"/>
    <property type="match status" value="1"/>
</dbReference>
<keyword evidence="10" id="KW-1185">Reference proteome</keyword>
<comment type="subcellular location">
    <subcellularLocation>
        <location evidence="1">Cell membrane</location>
        <topology evidence="1">Multi-pass membrane protein</topology>
    </subcellularLocation>
</comment>
<reference evidence="9 10" key="1">
    <citation type="submission" date="2019-01" db="EMBL/GenBank/DDBJ databases">
        <title>The draft genome of Rhizobium sp. 24NR.</title>
        <authorList>
            <person name="Liu L."/>
            <person name="Liang L."/>
            <person name="Shi S."/>
            <person name="Xu L."/>
            <person name="Wang X."/>
            <person name="Li L."/>
            <person name="Zhang X."/>
        </authorList>
    </citation>
    <scope>NUCLEOTIDE SEQUENCE [LARGE SCALE GENOMIC DNA]</scope>
    <source>
        <strain evidence="9 10">24NR</strain>
    </source>
</reference>
<gene>
    <name evidence="9" type="ORF">EPK99_00960</name>
</gene>
<dbReference type="InterPro" id="IPR000522">
    <property type="entry name" value="ABC_transptr_permease_BtuC"/>
</dbReference>
<evidence type="ECO:0000256" key="8">
    <source>
        <dbReference type="SAM" id="Phobius"/>
    </source>
</evidence>
<evidence type="ECO:0000256" key="3">
    <source>
        <dbReference type="ARBA" id="ARBA00022448"/>
    </source>
</evidence>
<dbReference type="GO" id="GO:0022857">
    <property type="term" value="F:transmembrane transporter activity"/>
    <property type="evidence" value="ECO:0007669"/>
    <property type="project" value="InterPro"/>
</dbReference>
<keyword evidence="7 8" id="KW-0472">Membrane</keyword>
<name>A0A444LKV6_9HYPH</name>
<keyword evidence="3" id="KW-0813">Transport</keyword>
<dbReference type="PANTHER" id="PTHR30472:SF24">
    <property type="entry name" value="FERRIC ENTEROBACTIN TRANSPORT SYSTEM PERMEASE PROTEIN FEPG"/>
    <property type="match status" value="1"/>
</dbReference>
<accession>A0A444LKV6</accession>
<evidence type="ECO:0000256" key="7">
    <source>
        <dbReference type="ARBA" id="ARBA00023136"/>
    </source>
</evidence>
<protein>
    <submittedName>
        <fullName evidence="9">Iron ABC transporter permease</fullName>
    </submittedName>
</protein>
<dbReference type="RefSeq" id="WP_128440770.1">
    <property type="nucleotide sequence ID" value="NZ_SBIP01000001.1"/>
</dbReference>
<comment type="similarity">
    <text evidence="2">Belongs to the binding-protein-dependent transport system permease family. FecCD subfamily.</text>
</comment>
<feature type="transmembrane region" description="Helical" evidence="8">
    <location>
        <begin position="139"/>
        <end position="160"/>
    </location>
</feature>
<feature type="transmembrane region" description="Helical" evidence="8">
    <location>
        <begin position="296"/>
        <end position="317"/>
    </location>
</feature>
<keyword evidence="5 8" id="KW-0812">Transmembrane</keyword>
<feature type="transmembrane region" description="Helical" evidence="8">
    <location>
        <begin position="53"/>
        <end position="75"/>
    </location>
</feature>
<dbReference type="Gene3D" id="1.10.3470.10">
    <property type="entry name" value="ABC transporter involved in vitamin B12 uptake, BtuC"/>
    <property type="match status" value="1"/>
</dbReference>
<feature type="transmembrane region" description="Helical" evidence="8">
    <location>
        <begin position="227"/>
        <end position="251"/>
    </location>
</feature>
<evidence type="ECO:0000256" key="5">
    <source>
        <dbReference type="ARBA" id="ARBA00022692"/>
    </source>
</evidence>
<proteinExistence type="inferred from homology"/>